<gene>
    <name evidence="1" type="ORF">V865_007193</name>
</gene>
<evidence type="ECO:0000313" key="1">
    <source>
        <dbReference type="EMBL" id="WWD09073.1"/>
    </source>
</evidence>
<proteinExistence type="predicted"/>
<dbReference type="EMBL" id="CP144090">
    <property type="protein sequence ID" value="WWD09073.1"/>
    <property type="molecule type" value="Genomic_DNA"/>
</dbReference>
<sequence>MPSRNYQAPNLDFTNVLSLLELCVKCKINCKIKKSIKDKLIEKAGKEGAQCASLTWAGERKDVGIARLALSQMNIQIFLHPRLPNKLDPAQWDDFLFWDVMTKLPSLWQLTIWRPTIQ</sequence>
<keyword evidence="2" id="KW-1185">Reference proteome</keyword>
<accession>A0AAX4KS20</accession>
<name>A0AAX4KS20_9TREE</name>
<evidence type="ECO:0000313" key="2">
    <source>
        <dbReference type="Proteomes" id="UP001358614"/>
    </source>
</evidence>
<dbReference type="KEGG" id="ker:91105994"/>
<dbReference type="GeneID" id="91105994"/>
<reference evidence="1 2" key="1">
    <citation type="submission" date="2024-01" db="EMBL/GenBank/DDBJ databases">
        <title>Comparative genomics of Cryptococcus and Kwoniella reveals pathogenesis evolution and contrasting modes of karyotype evolution via chromosome fusion or intercentromeric recombination.</title>
        <authorList>
            <person name="Coelho M.A."/>
            <person name="David-Palma M."/>
            <person name="Shea T."/>
            <person name="Bowers K."/>
            <person name="McGinley-Smith S."/>
            <person name="Mohammad A.W."/>
            <person name="Gnirke A."/>
            <person name="Yurkov A.M."/>
            <person name="Nowrousian M."/>
            <person name="Sun S."/>
            <person name="Cuomo C.A."/>
            <person name="Heitman J."/>
        </authorList>
    </citation>
    <scope>NUCLEOTIDE SEQUENCE [LARGE SCALE GENOMIC DNA]</scope>
    <source>
        <strain evidence="1 2">PYCC6329</strain>
    </source>
</reference>
<dbReference type="AlphaFoldDB" id="A0AAX4KS20"/>
<protein>
    <submittedName>
        <fullName evidence="1">Uncharacterized protein</fullName>
    </submittedName>
</protein>
<dbReference type="Proteomes" id="UP001358614">
    <property type="component" value="Chromosome 2"/>
</dbReference>
<dbReference type="RefSeq" id="XP_066087040.1">
    <property type="nucleotide sequence ID" value="XM_066230943.1"/>
</dbReference>
<organism evidence="1 2">
    <name type="scientific">Kwoniella europaea PYCC6329</name>
    <dbReference type="NCBI Taxonomy" id="1423913"/>
    <lineage>
        <taxon>Eukaryota</taxon>
        <taxon>Fungi</taxon>
        <taxon>Dikarya</taxon>
        <taxon>Basidiomycota</taxon>
        <taxon>Agaricomycotina</taxon>
        <taxon>Tremellomycetes</taxon>
        <taxon>Tremellales</taxon>
        <taxon>Cryptococcaceae</taxon>
        <taxon>Kwoniella</taxon>
    </lineage>
</organism>